<organism evidence="1">
    <name type="scientific">Vibrio vulnificus</name>
    <dbReference type="NCBI Taxonomy" id="672"/>
    <lineage>
        <taxon>Bacteria</taxon>
        <taxon>Pseudomonadati</taxon>
        <taxon>Pseudomonadota</taxon>
        <taxon>Gammaproteobacteria</taxon>
        <taxon>Vibrionales</taxon>
        <taxon>Vibrionaceae</taxon>
        <taxon>Vibrio</taxon>
    </lineage>
</organism>
<protein>
    <submittedName>
        <fullName evidence="1">Uncharacterized protein</fullName>
    </submittedName>
</protein>
<name>A0A6S4Q728_VIBVL</name>
<proteinExistence type="predicted"/>
<accession>A0A6S4Q728</accession>
<sequence>MLVSTFEHQLSVSQAKTQYQCNQIYELIQFFSF</sequence>
<dbReference type="AlphaFoldDB" id="A0A6S4Q728"/>
<reference evidence="1" key="1">
    <citation type="submission" date="2011-01" db="EMBL/GenBank/DDBJ databases">
        <title>Evolutionary Significance of Chromosomal Super-Integrons in Vibrio vulnificus Strains.</title>
        <authorList>
            <person name="Shu H.Y."/>
            <person name="Wu K.M."/>
            <person name="Liu T.T."/>
            <person name="Liu Y.M."/>
            <person name="Liao T.L."/>
            <person name="Hor L.I."/>
            <person name="Tsai S.F."/>
            <person name="Chen C.Y."/>
        </authorList>
    </citation>
    <scope>NUCLEOTIDE SEQUENCE</scope>
    <source>
        <strain evidence="1">CECT4999</strain>
    </source>
</reference>
<dbReference type="EMBL" id="AB609751">
    <property type="protein sequence ID" value="BBE38684.1"/>
    <property type="molecule type" value="Genomic_DNA"/>
</dbReference>
<evidence type="ECO:0000313" key="1">
    <source>
        <dbReference type="EMBL" id="BBE38684.1"/>
    </source>
</evidence>